<evidence type="ECO:0000256" key="3">
    <source>
        <dbReference type="ARBA" id="ARBA00022692"/>
    </source>
</evidence>
<comment type="similarity">
    <text evidence="2">Belongs to the acetate uptake transporter (AceTr) (TC 2.A.96) family.</text>
</comment>
<reference evidence="8 9" key="1">
    <citation type="submission" date="2018-08" db="EMBL/GenBank/DDBJ databases">
        <title>Draft genome sequences of two Aspergillus turcosus clinical strains isolated from bronchoalveolar lavage fluid: one azole-susceptible and the other azole-resistant.</title>
        <authorList>
            <person name="Parent-Michaud M."/>
            <person name="Dufresne P.J."/>
            <person name="Fournier E."/>
            <person name="Martineau C."/>
            <person name="Moreira S."/>
            <person name="Perkins V."/>
            <person name="De Repentigny L."/>
            <person name="Dufresne S.F."/>
        </authorList>
    </citation>
    <scope>NUCLEOTIDE SEQUENCE [LARGE SCALE GENOMIC DNA]</scope>
    <source>
        <strain evidence="8">HMR AF 1038</strain>
    </source>
</reference>
<evidence type="ECO:0000256" key="2">
    <source>
        <dbReference type="ARBA" id="ARBA00005587"/>
    </source>
</evidence>
<keyword evidence="3 6" id="KW-0812">Transmembrane</keyword>
<evidence type="ECO:0000256" key="6">
    <source>
        <dbReference type="SAM" id="Phobius"/>
    </source>
</evidence>
<feature type="transmembrane region" description="Helical" evidence="6">
    <location>
        <begin position="86"/>
        <end position="109"/>
    </location>
</feature>
<dbReference type="PROSITE" id="PS51405">
    <property type="entry name" value="HEME_HALOPEROXIDASE"/>
    <property type="match status" value="1"/>
</dbReference>
<dbReference type="OrthoDB" id="3648309at2759"/>
<accession>A0A3R7J6B6</accession>
<feature type="transmembrane region" description="Helical" evidence="6">
    <location>
        <begin position="116"/>
        <end position="137"/>
    </location>
</feature>
<name>A0A3R7J6B6_9EURO</name>
<feature type="transmembrane region" description="Helical" evidence="6">
    <location>
        <begin position="218"/>
        <end position="238"/>
    </location>
</feature>
<proteinExistence type="inferred from homology"/>
<keyword evidence="4 6" id="KW-1133">Transmembrane helix</keyword>
<dbReference type="InterPro" id="IPR000791">
    <property type="entry name" value="Gpr1/Fun34/SatP-like"/>
</dbReference>
<dbReference type="PANTHER" id="PTHR31123:SF6">
    <property type="entry name" value="MEMBRANE AMMONIUM TRANSPORTER (ATO3), PUTATIVE (AFU_ORTHOLOGUE AFUA_5G01140)-RELATED"/>
    <property type="match status" value="1"/>
</dbReference>
<evidence type="ECO:0000313" key="9">
    <source>
        <dbReference type="Proteomes" id="UP000215289"/>
    </source>
</evidence>
<dbReference type="Pfam" id="PF01184">
    <property type="entry name" value="Gpr1_Fun34_YaaH"/>
    <property type="match status" value="1"/>
</dbReference>
<evidence type="ECO:0000256" key="5">
    <source>
        <dbReference type="ARBA" id="ARBA00023136"/>
    </source>
</evidence>
<keyword evidence="5 6" id="KW-0472">Membrane</keyword>
<comment type="caution">
    <text evidence="8">The sequence shown here is derived from an EMBL/GenBank/DDBJ whole genome shotgun (WGS) entry which is preliminary data.</text>
</comment>
<dbReference type="STRING" id="1245748.A0A3R7J6B6"/>
<evidence type="ECO:0000259" key="7">
    <source>
        <dbReference type="PROSITE" id="PS51405"/>
    </source>
</evidence>
<dbReference type="Gene3D" id="1.10.489.10">
    <property type="entry name" value="Chloroperoxidase-like"/>
    <property type="match status" value="1"/>
</dbReference>
<dbReference type="InterPro" id="IPR051633">
    <property type="entry name" value="AceTr"/>
</dbReference>
<sequence>MSDGVFNEKSDEHLRRIQTAESVFLPISREAFEKLYLNPKSPTVSGDLRKKLGNPTPISLLGFLIAATPNACIIMGWRGAGGNGAAIIPALIFFGGVVQLFGGIGEWIIGNTFSCALFFTYGTFWIVQGTTLMPFFATGIYFSSTGNFLEGQQTPMYNASIAFYFVALTVLTFIYTICSIRTNVCLFSALFMLDITFGLFAGAFFNLSAGNIHLAEKLQLVGGAFNFALCIPVWWIFITQIFEAVDFPISLPVGDLSTVILGRSQRMHRGPYPMLNTLANHKFFPHDGRNITKDVVVYALSRALNFNEALASLMFDMAIIANPQPNATYFTLDQLNRHNVLEHDASLSRSDAYFGNNHVFNQSIFDETKAYWIRPILDANMLANGMLARQIYSKAYNPTYTFTAIMEHFSLGEVAAPVIVFGDMEAGLVNRTLVDTFSNMNVFLLILAGRRERRLSAKRMS</sequence>
<feature type="transmembrane region" description="Helical" evidence="6">
    <location>
        <begin position="157"/>
        <end position="177"/>
    </location>
</feature>
<dbReference type="SUPFAM" id="SSF47571">
    <property type="entry name" value="Cloroperoxidase"/>
    <property type="match status" value="1"/>
</dbReference>
<dbReference type="GO" id="GO:0015123">
    <property type="term" value="F:acetate transmembrane transporter activity"/>
    <property type="evidence" value="ECO:0007669"/>
    <property type="project" value="TreeGrafter"/>
</dbReference>
<evidence type="ECO:0000313" key="8">
    <source>
        <dbReference type="EMBL" id="RLL98719.1"/>
    </source>
</evidence>
<feature type="transmembrane region" description="Helical" evidence="6">
    <location>
        <begin position="58"/>
        <end position="80"/>
    </location>
</feature>
<feature type="transmembrane region" description="Helical" evidence="6">
    <location>
        <begin position="184"/>
        <end position="206"/>
    </location>
</feature>
<feature type="domain" description="Heme haloperoxidase family profile" evidence="7">
    <location>
        <begin position="246"/>
        <end position="461"/>
    </location>
</feature>
<dbReference type="Pfam" id="PF01328">
    <property type="entry name" value="Peroxidase_2"/>
    <property type="match status" value="1"/>
</dbReference>
<organism evidence="8 9">
    <name type="scientific">Aspergillus turcosus</name>
    <dbReference type="NCBI Taxonomy" id="1245748"/>
    <lineage>
        <taxon>Eukaryota</taxon>
        <taxon>Fungi</taxon>
        <taxon>Dikarya</taxon>
        <taxon>Ascomycota</taxon>
        <taxon>Pezizomycotina</taxon>
        <taxon>Eurotiomycetes</taxon>
        <taxon>Eurotiomycetidae</taxon>
        <taxon>Eurotiales</taxon>
        <taxon>Aspergillaceae</taxon>
        <taxon>Aspergillus</taxon>
        <taxon>Aspergillus subgen. Fumigati</taxon>
    </lineage>
</organism>
<dbReference type="GO" id="GO:0005886">
    <property type="term" value="C:plasma membrane"/>
    <property type="evidence" value="ECO:0007669"/>
    <property type="project" value="TreeGrafter"/>
</dbReference>
<gene>
    <name evidence="8" type="ORF">CFD26_104293</name>
</gene>
<dbReference type="InterPro" id="IPR000028">
    <property type="entry name" value="Chloroperoxidase"/>
</dbReference>
<comment type="subcellular location">
    <subcellularLocation>
        <location evidence="1">Membrane</location>
        <topology evidence="1">Multi-pass membrane protein</topology>
    </subcellularLocation>
</comment>
<evidence type="ECO:0000256" key="1">
    <source>
        <dbReference type="ARBA" id="ARBA00004141"/>
    </source>
</evidence>
<keyword evidence="9" id="KW-1185">Reference proteome</keyword>
<protein>
    <recommendedName>
        <fullName evidence="7">Heme haloperoxidase family profile domain-containing protein</fullName>
    </recommendedName>
</protein>
<dbReference type="GO" id="GO:0004601">
    <property type="term" value="F:peroxidase activity"/>
    <property type="evidence" value="ECO:0007669"/>
    <property type="project" value="InterPro"/>
</dbReference>
<dbReference type="EMBL" id="NIDN02000046">
    <property type="protein sequence ID" value="RLL98719.1"/>
    <property type="molecule type" value="Genomic_DNA"/>
</dbReference>
<dbReference type="InterPro" id="IPR036851">
    <property type="entry name" value="Chloroperoxidase-like_sf"/>
</dbReference>
<dbReference type="AlphaFoldDB" id="A0A3R7J6B6"/>
<evidence type="ECO:0000256" key="4">
    <source>
        <dbReference type="ARBA" id="ARBA00022989"/>
    </source>
</evidence>
<dbReference type="PANTHER" id="PTHR31123">
    <property type="entry name" value="ACCUMULATION OF DYADS PROTEIN 2-RELATED"/>
    <property type="match status" value="1"/>
</dbReference>
<dbReference type="Proteomes" id="UP000215289">
    <property type="component" value="Unassembled WGS sequence"/>
</dbReference>